<comment type="caution">
    <text evidence="3">The sequence shown here is derived from an EMBL/GenBank/DDBJ whole genome shotgun (WGS) entry which is preliminary data.</text>
</comment>
<dbReference type="Gene3D" id="3.30.2310.20">
    <property type="entry name" value="RelE-like"/>
    <property type="match status" value="1"/>
</dbReference>
<feature type="region of interest" description="Disordered" evidence="2">
    <location>
        <begin position="1"/>
        <end position="22"/>
    </location>
</feature>
<dbReference type="PANTHER" id="PTHR40588:SF1">
    <property type="entry name" value="MRNA INTERFERASE TOXIN YAFQ"/>
    <property type="match status" value="1"/>
</dbReference>
<sequence length="111" mass="12719">MPHKRGGQTPAHSKQASLPRKSDFTKAFEKDWHRLDRTGRYNMVELKQVMLLIIANAAPLPPEWKDHELAGNWADHRECHVGGDFLLIYTLDEKANLVVFTRAGTHAELFE</sequence>
<evidence type="ECO:0000313" key="4">
    <source>
        <dbReference type="Proteomes" id="UP000320653"/>
    </source>
</evidence>
<gene>
    <name evidence="3" type="ORF">FHW37_105241</name>
</gene>
<dbReference type="SUPFAM" id="SSF143011">
    <property type="entry name" value="RelE-like"/>
    <property type="match status" value="1"/>
</dbReference>
<accession>A0A561QPB2</accession>
<protein>
    <submittedName>
        <fullName evidence="3">mRNA interferase YafQ</fullName>
    </submittedName>
</protein>
<dbReference type="InterPro" id="IPR004386">
    <property type="entry name" value="Toxin_YafQ-like"/>
</dbReference>
<dbReference type="InterPro" id="IPR007712">
    <property type="entry name" value="RelE/ParE_toxin"/>
</dbReference>
<dbReference type="RefSeq" id="WP_145639742.1">
    <property type="nucleotide sequence ID" value="NZ_VIWP01000005.1"/>
</dbReference>
<dbReference type="GO" id="GO:0006415">
    <property type="term" value="P:translational termination"/>
    <property type="evidence" value="ECO:0007669"/>
    <property type="project" value="TreeGrafter"/>
</dbReference>
<dbReference type="OrthoDB" id="7030467at2"/>
<keyword evidence="1" id="KW-1277">Toxin-antitoxin system</keyword>
<dbReference type="Proteomes" id="UP000320653">
    <property type="component" value="Unassembled WGS sequence"/>
</dbReference>
<proteinExistence type="predicted"/>
<dbReference type="InterPro" id="IPR035093">
    <property type="entry name" value="RelE/ParE_toxin_dom_sf"/>
</dbReference>
<name>A0A561QPB2_9HYPH</name>
<dbReference type="NCBIfam" id="TIGR02385">
    <property type="entry name" value="RelE_StbE"/>
    <property type="match status" value="1"/>
</dbReference>
<dbReference type="GO" id="GO:0004521">
    <property type="term" value="F:RNA endonuclease activity"/>
    <property type="evidence" value="ECO:0007669"/>
    <property type="project" value="TreeGrafter"/>
</dbReference>
<organism evidence="3 4">
    <name type="scientific">Neorhizobium alkalisoli</name>
    <dbReference type="NCBI Taxonomy" id="528178"/>
    <lineage>
        <taxon>Bacteria</taxon>
        <taxon>Pseudomonadati</taxon>
        <taxon>Pseudomonadota</taxon>
        <taxon>Alphaproteobacteria</taxon>
        <taxon>Hyphomicrobiales</taxon>
        <taxon>Rhizobiaceae</taxon>
        <taxon>Rhizobium/Agrobacterium group</taxon>
        <taxon>Neorhizobium</taxon>
    </lineage>
</organism>
<dbReference type="PANTHER" id="PTHR40588">
    <property type="entry name" value="MRNA INTERFERASE TOXIN YAFQ"/>
    <property type="match status" value="1"/>
</dbReference>
<dbReference type="GO" id="GO:0006402">
    <property type="term" value="P:mRNA catabolic process"/>
    <property type="evidence" value="ECO:0007669"/>
    <property type="project" value="TreeGrafter"/>
</dbReference>
<evidence type="ECO:0000313" key="3">
    <source>
        <dbReference type="EMBL" id="TWF52142.1"/>
    </source>
</evidence>
<evidence type="ECO:0000256" key="2">
    <source>
        <dbReference type="SAM" id="MobiDB-lite"/>
    </source>
</evidence>
<evidence type="ECO:0000256" key="1">
    <source>
        <dbReference type="ARBA" id="ARBA00022649"/>
    </source>
</evidence>
<dbReference type="AlphaFoldDB" id="A0A561QPB2"/>
<reference evidence="3 4" key="1">
    <citation type="submission" date="2019-06" db="EMBL/GenBank/DDBJ databases">
        <title>Sorghum-associated microbial communities from plants grown in Nebraska, USA.</title>
        <authorList>
            <person name="Schachtman D."/>
        </authorList>
    </citation>
    <scope>NUCLEOTIDE SEQUENCE [LARGE SCALE GENOMIC DNA]</scope>
    <source>
        <strain evidence="3 4">1225</strain>
    </source>
</reference>
<keyword evidence="4" id="KW-1185">Reference proteome</keyword>
<dbReference type="EMBL" id="VIWP01000005">
    <property type="protein sequence ID" value="TWF52142.1"/>
    <property type="molecule type" value="Genomic_DNA"/>
</dbReference>
<dbReference type="Pfam" id="PF15738">
    <property type="entry name" value="YafQ_toxin"/>
    <property type="match status" value="1"/>
</dbReference>